<keyword evidence="3" id="KW-1185">Reference proteome</keyword>
<sequence>MDLELAGSRALVTAASQGLGRACAAALAGEGARVVISSRDHGKLAGAAAEIGAAGSVAADLGSAADIGPLVEQTVELLGGLDLLVVNCGPPPAGRFADLDDAAWDTAHEGVLMSAVRLIRAAQPHLRQSGRGRIVNLTGYGTKEPISELVISEANRAGVTVLAKVLADELAPAGVTVNNIAPGPILTDRLREVQGKAAAGAGIDLDEQLRRYAERIPVRRVGRPEDIADLCAFLCSPRAGFVTGQTIVVDGGINRSI</sequence>
<dbReference type="Gene3D" id="3.40.50.720">
    <property type="entry name" value="NAD(P)-binding Rossmann-like Domain"/>
    <property type="match status" value="1"/>
</dbReference>
<gene>
    <name evidence="2" type="ORF">MMF94_07230</name>
</gene>
<evidence type="ECO:0000313" key="3">
    <source>
        <dbReference type="Proteomes" id="UP001299970"/>
    </source>
</evidence>
<dbReference type="SUPFAM" id="SSF51735">
    <property type="entry name" value="NAD(P)-binding Rossmann-fold domains"/>
    <property type="match status" value="1"/>
</dbReference>
<dbReference type="InterPro" id="IPR036291">
    <property type="entry name" value="NAD(P)-bd_dom_sf"/>
</dbReference>
<dbReference type="PANTHER" id="PTHR42879">
    <property type="entry name" value="3-OXOACYL-(ACYL-CARRIER-PROTEIN) REDUCTASE"/>
    <property type="match status" value="1"/>
</dbReference>
<evidence type="ECO:0000256" key="1">
    <source>
        <dbReference type="ARBA" id="ARBA00006484"/>
    </source>
</evidence>
<dbReference type="InterPro" id="IPR050259">
    <property type="entry name" value="SDR"/>
</dbReference>
<name>A0ABS9TAA0_9PSEU</name>
<proteinExistence type="inferred from homology"/>
<dbReference type="PANTHER" id="PTHR42879:SF6">
    <property type="entry name" value="NADPH-DEPENDENT REDUCTASE BACG"/>
    <property type="match status" value="1"/>
</dbReference>
<accession>A0ABS9TAA0</accession>
<dbReference type="InterPro" id="IPR002347">
    <property type="entry name" value="SDR_fam"/>
</dbReference>
<dbReference type="EMBL" id="JAKXMK010000006">
    <property type="protein sequence ID" value="MCH6165469.1"/>
    <property type="molecule type" value="Genomic_DNA"/>
</dbReference>
<comment type="caution">
    <text evidence="2">The sequence shown here is derived from an EMBL/GenBank/DDBJ whole genome shotgun (WGS) entry which is preliminary data.</text>
</comment>
<organism evidence="2 3">
    <name type="scientific">Pseudonocardia alaniniphila</name>
    <dbReference type="NCBI Taxonomy" id="75291"/>
    <lineage>
        <taxon>Bacteria</taxon>
        <taxon>Bacillati</taxon>
        <taxon>Actinomycetota</taxon>
        <taxon>Actinomycetes</taxon>
        <taxon>Pseudonocardiales</taxon>
        <taxon>Pseudonocardiaceae</taxon>
        <taxon>Pseudonocardia</taxon>
    </lineage>
</organism>
<comment type="similarity">
    <text evidence="1">Belongs to the short-chain dehydrogenases/reductases (SDR) family.</text>
</comment>
<protein>
    <submittedName>
        <fullName evidence="2">SDR family oxidoreductase</fullName>
    </submittedName>
</protein>
<reference evidence="2 3" key="1">
    <citation type="submission" date="2022-03" db="EMBL/GenBank/DDBJ databases">
        <title>Pseudonocardia alaer sp. nov., a novel actinomycete isolated from reed forest soil.</title>
        <authorList>
            <person name="Wang L."/>
        </authorList>
    </citation>
    <scope>NUCLEOTIDE SEQUENCE [LARGE SCALE GENOMIC DNA]</scope>
    <source>
        <strain evidence="2 3">Y-16303</strain>
    </source>
</reference>
<dbReference type="Pfam" id="PF13561">
    <property type="entry name" value="adh_short_C2"/>
    <property type="match status" value="1"/>
</dbReference>
<dbReference type="Proteomes" id="UP001299970">
    <property type="component" value="Unassembled WGS sequence"/>
</dbReference>
<dbReference type="PRINTS" id="PR00081">
    <property type="entry name" value="GDHRDH"/>
</dbReference>
<evidence type="ECO:0000313" key="2">
    <source>
        <dbReference type="EMBL" id="MCH6165469.1"/>
    </source>
</evidence>
<dbReference type="RefSeq" id="WP_241035507.1">
    <property type="nucleotide sequence ID" value="NZ_BAAAJF010000032.1"/>
</dbReference>